<proteinExistence type="predicted"/>
<sequence>MTPTAACPCGGPSYDACCAPLHRRTRFAETAAELMRSRYSAHVVGGRLGADHLFRTWHPAYRPDDTSPDSELSWTGLDVVEVVGGGVSDDTGIVEFVARFAGADGPGELRERSTFERRAGKWVYVAAE</sequence>
<evidence type="ECO:0000313" key="2">
    <source>
        <dbReference type="EMBL" id="THV14825.1"/>
    </source>
</evidence>
<protein>
    <submittedName>
        <fullName evidence="2">Zinc chelation protein SecC</fullName>
    </submittedName>
</protein>
<comment type="caution">
    <text evidence="2">The sequence shown here is derived from an EMBL/GenBank/DDBJ whole genome shotgun (WGS) entry which is preliminary data.</text>
</comment>
<dbReference type="AlphaFoldDB" id="A0A4S8NF18"/>
<dbReference type="Pfam" id="PF17775">
    <property type="entry name" value="YchJ_M-like"/>
    <property type="match status" value="1"/>
</dbReference>
<accession>A0A4S8NF18</accession>
<dbReference type="InterPro" id="IPR048469">
    <property type="entry name" value="YchJ-like_M"/>
</dbReference>
<name>A0A4S8NF18_9ACTN</name>
<dbReference type="SUPFAM" id="SSF54427">
    <property type="entry name" value="NTF2-like"/>
    <property type="match status" value="1"/>
</dbReference>
<evidence type="ECO:0000313" key="3">
    <source>
        <dbReference type="Proteomes" id="UP000307087"/>
    </source>
</evidence>
<dbReference type="EMBL" id="STGW01000004">
    <property type="protein sequence ID" value="THV14825.1"/>
    <property type="molecule type" value="Genomic_DNA"/>
</dbReference>
<gene>
    <name evidence="2" type="ORF">E9934_09295</name>
</gene>
<keyword evidence="3" id="KW-1185">Reference proteome</keyword>
<feature type="domain" description="YchJ-like middle NTF2-like" evidence="1">
    <location>
        <begin position="30"/>
        <end position="126"/>
    </location>
</feature>
<reference evidence="2 3" key="1">
    <citation type="journal article" date="2009" name="Int. J. Syst. Evol. Microbiol.">
        <title>Nocardioides caeni sp. nov., isolated from wastewater.</title>
        <authorList>
            <person name="Yoon J.H."/>
            <person name="Kang S.J."/>
            <person name="Park S."/>
            <person name="Kim W."/>
            <person name="Oh T.K."/>
        </authorList>
    </citation>
    <scope>NUCLEOTIDE SEQUENCE [LARGE SCALE GENOMIC DNA]</scope>
    <source>
        <strain evidence="2 3">DSM 23134</strain>
    </source>
</reference>
<dbReference type="InterPro" id="IPR032710">
    <property type="entry name" value="NTF2-like_dom_sf"/>
</dbReference>
<evidence type="ECO:0000259" key="1">
    <source>
        <dbReference type="Pfam" id="PF17775"/>
    </source>
</evidence>
<dbReference type="RefSeq" id="WP_136562587.1">
    <property type="nucleotide sequence ID" value="NZ_BAABLS010000008.1"/>
</dbReference>
<dbReference type="Gene3D" id="3.10.450.50">
    <property type="match status" value="1"/>
</dbReference>
<dbReference type="Proteomes" id="UP000307087">
    <property type="component" value="Unassembled WGS sequence"/>
</dbReference>
<organism evidence="2 3">
    <name type="scientific">Nocardioides caeni</name>
    <dbReference type="NCBI Taxonomy" id="574700"/>
    <lineage>
        <taxon>Bacteria</taxon>
        <taxon>Bacillati</taxon>
        <taxon>Actinomycetota</taxon>
        <taxon>Actinomycetes</taxon>
        <taxon>Propionibacteriales</taxon>
        <taxon>Nocardioidaceae</taxon>
        <taxon>Nocardioides</taxon>
    </lineage>
</organism>